<dbReference type="InterPro" id="IPR006696">
    <property type="entry name" value="DUF423"/>
</dbReference>
<feature type="transmembrane region" description="Helical" evidence="5">
    <location>
        <begin position="74"/>
        <end position="92"/>
    </location>
</feature>
<evidence type="ECO:0000256" key="4">
    <source>
        <dbReference type="ARBA" id="ARBA00023136"/>
    </source>
</evidence>
<dbReference type="GO" id="GO:0016020">
    <property type="term" value="C:membrane"/>
    <property type="evidence" value="ECO:0007669"/>
    <property type="project" value="UniProtKB-SubCell"/>
</dbReference>
<dbReference type="Pfam" id="PF04241">
    <property type="entry name" value="DUF423"/>
    <property type="match status" value="1"/>
</dbReference>
<keyword evidence="2 5" id="KW-0812">Transmembrane</keyword>
<comment type="subcellular location">
    <subcellularLocation>
        <location evidence="1">Membrane</location>
        <topology evidence="1">Multi-pass membrane protein</topology>
    </subcellularLocation>
</comment>
<organism evidence="6 7">
    <name type="scientific">Rozella allomycis (strain CSF55)</name>
    <dbReference type="NCBI Taxonomy" id="988480"/>
    <lineage>
        <taxon>Eukaryota</taxon>
        <taxon>Fungi</taxon>
        <taxon>Fungi incertae sedis</taxon>
        <taxon>Cryptomycota</taxon>
        <taxon>Cryptomycota incertae sedis</taxon>
        <taxon>Rozella</taxon>
    </lineage>
</organism>
<evidence type="ECO:0000256" key="5">
    <source>
        <dbReference type="SAM" id="Phobius"/>
    </source>
</evidence>
<evidence type="ECO:0000256" key="2">
    <source>
        <dbReference type="ARBA" id="ARBA00022692"/>
    </source>
</evidence>
<feature type="non-terminal residue" evidence="6">
    <location>
        <position position="1"/>
    </location>
</feature>
<dbReference type="Proteomes" id="UP000281549">
    <property type="component" value="Unassembled WGS sequence"/>
</dbReference>
<evidence type="ECO:0000313" key="6">
    <source>
        <dbReference type="EMBL" id="RKP16343.1"/>
    </source>
</evidence>
<gene>
    <name evidence="6" type="ORF">ROZALSC1DRAFT_9529</name>
</gene>
<evidence type="ECO:0000256" key="3">
    <source>
        <dbReference type="ARBA" id="ARBA00022989"/>
    </source>
</evidence>
<feature type="non-terminal residue" evidence="6">
    <location>
        <position position="93"/>
    </location>
</feature>
<name>A0A4P9YAP3_ROZAC</name>
<proteinExistence type="predicted"/>
<dbReference type="PANTHER" id="PTHR43461:SF1">
    <property type="entry name" value="TRANSMEMBRANE PROTEIN 256"/>
    <property type="match status" value="1"/>
</dbReference>
<feature type="transmembrane region" description="Helical" evidence="5">
    <location>
        <begin position="45"/>
        <end position="67"/>
    </location>
</feature>
<keyword evidence="4 5" id="KW-0472">Membrane</keyword>
<dbReference type="AlphaFoldDB" id="A0A4P9YAP3"/>
<dbReference type="PANTHER" id="PTHR43461">
    <property type="entry name" value="TRANSMEMBRANE PROTEIN 256"/>
    <property type="match status" value="1"/>
</dbReference>
<dbReference type="EMBL" id="ML006654">
    <property type="protein sequence ID" value="RKP16343.1"/>
    <property type="molecule type" value="Genomic_DNA"/>
</dbReference>
<accession>A0A4P9YAP3</accession>
<sequence length="93" mass="9857">AFGAHSLKNHITDMNKIKSWETAAHYQLIHAAAVLAVSQVPSLTAIHPATLMLTGSCMFSGSIYLLVLKPSWKFLGPVTPLGGLLMAAGWAAL</sequence>
<evidence type="ECO:0000256" key="1">
    <source>
        <dbReference type="ARBA" id="ARBA00004141"/>
    </source>
</evidence>
<keyword evidence="3 5" id="KW-1133">Transmembrane helix</keyword>
<protein>
    <submittedName>
        <fullName evidence="6">DUF423-domain-containing protein</fullName>
    </submittedName>
</protein>
<reference evidence="7" key="1">
    <citation type="journal article" date="2018" name="Nat. Microbiol.">
        <title>Leveraging single-cell genomics to expand the fungal tree of life.</title>
        <authorList>
            <person name="Ahrendt S.R."/>
            <person name="Quandt C.A."/>
            <person name="Ciobanu D."/>
            <person name="Clum A."/>
            <person name="Salamov A."/>
            <person name="Andreopoulos B."/>
            <person name="Cheng J.F."/>
            <person name="Woyke T."/>
            <person name="Pelin A."/>
            <person name="Henrissat B."/>
            <person name="Reynolds N.K."/>
            <person name="Benny G.L."/>
            <person name="Smith M.E."/>
            <person name="James T.Y."/>
            <person name="Grigoriev I.V."/>
        </authorList>
    </citation>
    <scope>NUCLEOTIDE SEQUENCE [LARGE SCALE GENOMIC DNA]</scope>
    <source>
        <strain evidence="7">CSF55</strain>
    </source>
</reference>
<evidence type="ECO:0000313" key="7">
    <source>
        <dbReference type="Proteomes" id="UP000281549"/>
    </source>
</evidence>